<evidence type="ECO:0000256" key="5">
    <source>
        <dbReference type="ARBA" id="ARBA00023004"/>
    </source>
</evidence>
<dbReference type="InterPro" id="IPR038297">
    <property type="entry name" value="CcmH/CycL/NrfF/Ccl2_sf"/>
</dbReference>
<gene>
    <name evidence="8" type="ORF">OG2516_01321</name>
</gene>
<keyword evidence="3 6" id="KW-0479">Metal-binding</keyword>
<evidence type="ECO:0000313" key="9">
    <source>
        <dbReference type="Proteomes" id="UP000003635"/>
    </source>
</evidence>
<dbReference type="EMBL" id="AAOT01000011">
    <property type="protein sequence ID" value="EAR51517.1"/>
    <property type="molecule type" value="Genomic_DNA"/>
</dbReference>
<comment type="caution">
    <text evidence="8">The sequence shown here is derived from an EMBL/GenBank/DDBJ whole genome shotgun (WGS) entry which is preliminary data.</text>
</comment>
<accession>Q2CG25</accession>
<keyword evidence="5 6" id="KW-0408">Iron</keyword>
<dbReference type="STRING" id="314256.OG2516_01321"/>
<feature type="transmembrane region" description="Helical" evidence="6">
    <location>
        <begin position="102"/>
        <end position="123"/>
    </location>
</feature>
<keyword evidence="6" id="KW-1133">Transmembrane helix</keyword>
<dbReference type="OrthoDB" id="9804975at2"/>
<keyword evidence="4 6" id="KW-0732">Signal</keyword>
<evidence type="ECO:0000256" key="3">
    <source>
        <dbReference type="ARBA" id="ARBA00022723"/>
    </source>
</evidence>
<dbReference type="InterPro" id="IPR005616">
    <property type="entry name" value="CcmH/CycL/Ccl2/NrfF_N"/>
</dbReference>
<proteinExistence type="inferred from homology"/>
<dbReference type="Gene3D" id="1.10.8.640">
    <property type="entry name" value="Cytochrome C biogenesis protein"/>
    <property type="match status" value="1"/>
</dbReference>
<keyword evidence="6" id="KW-0812">Transmembrane</keyword>
<dbReference type="PANTHER" id="PTHR47870:SF4">
    <property type="entry name" value="CYTOCHROME C-TYPE BIOGENESIS PROTEIN CYCH"/>
    <property type="match status" value="1"/>
</dbReference>
<protein>
    <recommendedName>
        <fullName evidence="6">Cytochrome c-type biogenesis protein</fullName>
    </recommendedName>
</protein>
<dbReference type="PANTHER" id="PTHR47870">
    <property type="entry name" value="CYTOCHROME C-TYPE BIOGENESIS PROTEIN CCMH"/>
    <property type="match status" value="1"/>
</dbReference>
<dbReference type="GO" id="GO:0005886">
    <property type="term" value="C:plasma membrane"/>
    <property type="evidence" value="ECO:0007669"/>
    <property type="project" value="TreeGrafter"/>
</dbReference>
<dbReference type="CDD" id="cd16378">
    <property type="entry name" value="CcmH_N"/>
    <property type="match status" value="1"/>
</dbReference>
<keyword evidence="2 6" id="KW-0349">Heme</keyword>
<sequence length="149" mass="16204">MRRLLLVLALLWAGPALAVEPGEMLDDPALEARAREISKGLRCPVCRNESIDESNAELSRDLRLLLRERLLAGDSDAEAVAFITARYGEFVLLEPDRSGANLILWLAAPTVLLLGLGAGALAVRARSRAAPPEALSEHERARLEEIMKG</sequence>
<dbReference type="Pfam" id="PF03918">
    <property type="entry name" value="CcmH"/>
    <property type="match status" value="1"/>
</dbReference>
<keyword evidence="6" id="KW-0472">Membrane</keyword>
<dbReference type="AlphaFoldDB" id="Q2CG25"/>
<feature type="domain" description="CcmH/CycL/Ccl2/NrfF N-terminal" evidence="7">
    <location>
        <begin position="7"/>
        <end position="147"/>
    </location>
</feature>
<dbReference type="RefSeq" id="WP_007253796.1">
    <property type="nucleotide sequence ID" value="NZ_CH724107.1"/>
</dbReference>
<organism evidence="8 9">
    <name type="scientific">Oceanicola granulosus (strain ATCC BAA-861 / DSM 15982 / KCTC 12143 / HTCC2516)</name>
    <dbReference type="NCBI Taxonomy" id="314256"/>
    <lineage>
        <taxon>Bacteria</taxon>
        <taxon>Pseudomonadati</taxon>
        <taxon>Pseudomonadota</taxon>
        <taxon>Alphaproteobacteria</taxon>
        <taxon>Rhodobacterales</taxon>
        <taxon>Roseobacteraceae</taxon>
        <taxon>Oceanicola</taxon>
    </lineage>
</organism>
<dbReference type="InterPro" id="IPR051263">
    <property type="entry name" value="C-type_cytochrome_biogenesis"/>
</dbReference>
<evidence type="ECO:0000259" key="7">
    <source>
        <dbReference type="Pfam" id="PF03918"/>
    </source>
</evidence>
<reference evidence="8 9" key="1">
    <citation type="journal article" date="2010" name="J. Bacteriol.">
        <title>Genome sequences of Oceanicola granulosus HTCC2516(T) and Oceanicola batsensis HTCC2597(TDelta).</title>
        <authorList>
            <person name="Thrash J.C."/>
            <person name="Cho J.C."/>
            <person name="Vergin K.L."/>
            <person name="Giovannoni S.J."/>
        </authorList>
    </citation>
    <scope>NUCLEOTIDE SEQUENCE [LARGE SCALE GENOMIC DNA]</scope>
    <source>
        <strain evidence="9">ATCC BAA-861 / DSM 15982 / KCTC 12143 / HTCC2516</strain>
    </source>
</reference>
<feature type="signal peptide" evidence="6">
    <location>
        <begin position="1"/>
        <end position="18"/>
    </location>
</feature>
<dbReference type="HOGENOM" id="CLU_107187_2_0_5"/>
<feature type="chain" id="PRO_5011022627" description="Cytochrome c-type biogenesis protein" evidence="6">
    <location>
        <begin position="19"/>
        <end position="149"/>
    </location>
</feature>
<comment type="function">
    <text evidence="6">Possible subunit of a heme lyase.</text>
</comment>
<name>Q2CG25_OCEGH</name>
<evidence type="ECO:0000313" key="8">
    <source>
        <dbReference type="EMBL" id="EAR51517.1"/>
    </source>
</evidence>
<evidence type="ECO:0000256" key="1">
    <source>
        <dbReference type="ARBA" id="ARBA00010342"/>
    </source>
</evidence>
<dbReference type="GO" id="GO:0046872">
    <property type="term" value="F:metal ion binding"/>
    <property type="evidence" value="ECO:0007669"/>
    <property type="project" value="UniProtKB-KW"/>
</dbReference>
<keyword evidence="9" id="KW-1185">Reference proteome</keyword>
<evidence type="ECO:0000256" key="4">
    <source>
        <dbReference type="ARBA" id="ARBA00022729"/>
    </source>
</evidence>
<dbReference type="eggNOG" id="COG3088">
    <property type="taxonomic scope" value="Bacteria"/>
</dbReference>
<evidence type="ECO:0000256" key="6">
    <source>
        <dbReference type="RuleBase" id="RU364112"/>
    </source>
</evidence>
<comment type="similarity">
    <text evidence="1 6">Belongs to the CcmH/CycL/Ccl2/NrfF family.</text>
</comment>
<dbReference type="Proteomes" id="UP000003635">
    <property type="component" value="Unassembled WGS sequence"/>
</dbReference>
<evidence type="ECO:0000256" key="2">
    <source>
        <dbReference type="ARBA" id="ARBA00022617"/>
    </source>
</evidence>